<reference evidence="2" key="1">
    <citation type="submission" date="2018-04" db="EMBL/GenBank/DDBJ databases">
        <title>Transcriptome assembly of Sipha flava.</title>
        <authorList>
            <person name="Scully E.D."/>
            <person name="Geib S.M."/>
            <person name="Palmer N.A."/>
            <person name="Koch K."/>
            <person name="Bradshaw J."/>
            <person name="Heng-Moss T."/>
            <person name="Sarath G."/>
        </authorList>
    </citation>
    <scope>NUCLEOTIDE SEQUENCE</scope>
</reference>
<reference evidence="4" key="2">
    <citation type="submission" date="2025-04" db="UniProtKB">
        <authorList>
            <consortium name="RefSeq"/>
        </authorList>
    </citation>
    <scope>IDENTIFICATION</scope>
    <source>
        <tissue evidence="4">Whole body</tissue>
    </source>
</reference>
<organism evidence="2">
    <name type="scientific">Sipha flava</name>
    <name type="common">yellow sugarcane aphid</name>
    <dbReference type="NCBI Taxonomy" id="143950"/>
    <lineage>
        <taxon>Eukaryota</taxon>
        <taxon>Metazoa</taxon>
        <taxon>Ecdysozoa</taxon>
        <taxon>Arthropoda</taxon>
        <taxon>Hexapoda</taxon>
        <taxon>Insecta</taxon>
        <taxon>Pterygota</taxon>
        <taxon>Neoptera</taxon>
        <taxon>Paraneoptera</taxon>
        <taxon>Hemiptera</taxon>
        <taxon>Sternorrhyncha</taxon>
        <taxon>Aphidomorpha</taxon>
        <taxon>Aphidoidea</taxon>
        <taxon>Aphididae</taxon>
        <taxon>Sipha</taxon>
    </lineage>
</organism>
<dbReference type="EMBL" id="GGMS01005887">
    <property type="protein sequence ID" value="MBY75090.1"/>
    <property type="molecule type" value="Transcribed_RNA"/>
</dbReference>
<dbReference type="InterPro" id="IPR058559">
    <property type="entry name" value="PRM_STIL"/>
</dbReference>
<evidence type="ECO:0000313" key="4">
    <source>
        <dbReference type="RefSeq" id="XP_025411599.1"/>
    </source>
</evidence>
<evidence type="ECO:0000256" key="1">
    <source>
        <dbReference type="SAM" id="MobiDB-lite"/>
    </source>
</evidence>
<feature type="region of interest" description="Disordered" evidence="1">
    <location>
        <begin position="223"/>
        <end position="265"/>
    </location>
</feature>
<feature type="region of interest" description="Disordered" evidence="1">
    <location>
        <begin position="1"/>
        <end position="82"/>
    </location>
</feature>
<sequence>MFSNGHHDDELEPRSVPKPTQFQEISAKPEVPELSVIFDGSENSSKPSTRNPSNYATSKTTPETYSEWKNRQNRSPIHKETNYYEQRDKPCYGSSSYSDCDQIPYSRYSERMPYNSDRECHKCVHQNSPTVKDIYSLMQMQSDQIKFLLETIQKLLVTVLSNQQNQHKHCCCFENNQSKKSDDSNKAEILKKNDTEKKCQLNHSNDNHTNKILPNLKNEELLQKKNKPNKRSNSVGTIDTTSRSKDKPKTSKIISNNEEVDKKEKERTFSIASDESFDLNSNDVQVIEAPISPDQSIHIEMKSSSEESSNSECEEDNDKKIEVGWTMYKNIVGQVNNLLQDNKSEIKSDVAEPVKYVKPTPMPKSKNFELYKNVILPENSKKDSSLQMQALAMQYLSPEQAVKFDMNSHFVPTTQPAMQSPNNYSISTLHYMERYHLIAPEKNYLSDNPQPKLSTDGSLNKNKKSLRKNNTPSKILNITELRQQPKLS</sequence>
<dbReference type="GeneID" id="112684344"/>
<dbReference type="AlphaFoldDB" id="A0A2S2QC34"/>
<feature type="compositionally biased region" description="Polar residues" evidence="1">
    <location>
        <begin position="231"/>
        <end position="241"/>
    </location>
</feature>
<dbReference type="Proteomes" id="UP000694846">
    <property type="component" value="Unplaced"/>
</dbReference>
<evidence type="ECO:0000313" key="3">
    <source>
        <dbReference type="Proteomes" id="UP000694846"/>
    </source>
</evidence>
<feature type="compositionally biased region" description="Polar residues" evidence="1">
    <location>
        <begin position="41"/>
        <end position="64"/>
    </location>
</feature>
<accession>A0A2S2QC34</accession>
<feature type="compositionally biased region" description="Polar residues" evidence="1">
    <location>
        <begin position="445"/>
        <end position="457"/>
    </location>
</feature>
<keyword evidence="3" id="KW-1185">Reference proteome</keyword>
<dbReference type="OrthoDB" id="76173at2759"/>
<protein>
    <submittedName>
        <fullName evidence="4">Uncharacterized protein LOC112684344</fullName>
    </submittedName>
</protein>
<feature type="compositionally biased region" description="Polar residues" evidence="1">
    <location>
        <begin position="471"/>
        <end position="488"/>
    </location>
</feature>
<dbReference type="Pfam" id="PF26399">
    <property type="entry name" value="PRM_STIL"/>
    <property type="match status" value="1"/>
</dbReference>
<evidence type="ECO:0000313" key="2">
    <source>
        <dbReference type="EMBL" id="MBY75090.1"/>
    </source>
</evidence>
<name>A0A2S2QC34_9HEMI</name>
<gene>
    <name evidence="4" type="primary">LOC112684344</name>
    <name evidence="2" type="ORF">g.132998</name>
</gene>
<dbReference type="RefSeq" id="XP_025411599.1">
    <property type="nucleotide sequence ID" value="XM_025555814.1"/>
</dbReference>
<feature type="region of interest" description="Disordered" evidence="1">
    <location>
        <begin position="443"/>
        <end position="488"/>
    </location>
</feature>
<feature type="compositionally biased region" description="Basic and acidic residues" evidence="1">
    <location>
        <begin position="1"/>
        <end position="15"/>
    </location>
</feature>
<proteinExistence type="predicted"/>